<keyword evidence="1" id="KW-0378">Hydrolase</keyword>
<dbReference type="InterPro" id="IPR047153">
    <property type="entry name" value="TRIM45/56/19-like"/>
</dbReference>
<dbReference type="PANTHER" id="PTHR25462">
    <property type="entry name" value="BONUS, ISOFORM C-RELATED"/>
    <property type="match status" value="1"/>
</dbReference>
<evidence type="ECO:0000313" key="8">
    <source>
        <dbReference type="RefSeq" id="XP_022296304.1"/>
    </source>
</evidence>
<dbReference type="Pfam" id="PF00643">
    <property type="entry name" value="zf-B_box"/>
    <property type="match status" value="1"/>
</dbReference>
<feature type="region of interest" description="Disordered" evidence="4">
    <location>
        <begin position="49"/>
        <end position="74"/>
    </location>
</feature>
<feature type="coiled-coil region" evidence="3">
    <location>
        <begin position="379"/>
        <end position="413"/>
    </location>
</feature>
<dbReference type="OrthoDB" id="265776at2759"/>
<dbReference type="Proteomes" id="UP000694844">
    <property type="component" value="Chromosome 8"/>
</dbReference>
<feature type="domain" description="B box-type" evidence="5">
    <location>
        <begin position="318"/>
        <end position="360"/>
    </location>
</feature>
<sequence>MDQKPETLDTQVEMIQGFLKRELKPGDKVYLLDTGWFRKWKTYVGYDQRDQSKKGHSHPGPIDNSPLLKGSARDDPGALKDHLREAFHYIFLPEDGWVFMVQNYGTLHDRKDIIQRRVIDEKGIFETHYKVEVYLMSLLLGNFTNWMIRKEMSRYDTIESLVYYMREQFSISDEVEVRLWRKSTGSKKTSRALDNKREETLQEAGLYSDDRIYIETRNKDGTWPRGGTEEGFKVSKERRQNLKKDKGSEKQRDIQSEEAVEGAQELVQCHHDDCESSALLYCTTCQENLCPGCAGLHMLKKSKRGHNVVEYQTKDACRVHVYCATHDPMICELYCEQCEIPVCPNCLIDKSHKGHDYKKIVDGIKSCIQKEKYGIENHIQRLHEKTEALDTKMKEREEKYSNLLKEVEIREKELLEAVKTVAAQRRQTIDDIKASDKSQIQAEGNKLNLQITEAEKELESCEKLLQNQNPDQMLSFESRISEFQVVPEINLDLKTRCFTRGSLSTDDVAAGFGDIQ</sequence>
<evidence type="ECO:0000259" key="6">
    <source>
        <dbReference type="PROSITE" id="PS51283"/>
    </source>
</evidence>
<dbReference type="InterPro" id="IPR006615">
    <property type="entry name" value="Pept_C19_DUSP"/>
</dbReference>
<dbReference type="SUPFAM" id="SSF57845">
    <property type="entry name" value="B-box zinc-binding domain"/>
    <property type="match status" value="1"/>
</dbReference>
<keyword evidence="3" id="KW-0175">Coiled coil</keyword>
<dbReference type="InterPro" id="IPR028135">
    <property type="entry name" value="Ub_USP-typ"/>
</dbReference>
<dbReference type="RefSeq" id="XP_022296304.1">
    <property type="nucleotide sequence ID" value="XM_022440596.1"/>
</dbReference>
<evidence type="ECO:0000256" key="2">
    <source>
        <dbReference type="PROSITE-ProRule" id="PRU00024"/>
    </source>
</evidence>
<dbReference type="Gene3D" id="3.30.160.60">
    <property type="entry name" value="Classic Zinc Finger"/>
    <property type="match status" value="1"/>
</dbReference>
<dbReference type="GO" id="GO:0006508">
    <property type="term" value="P:proteolysis"/>
    <property type="evidence" value="ECO:0007669"/>
    <property type="project" value="UniProtKB-KW"/>
</dbReference>
<name>A0A8B8B117_CRAVI</name>
<evidence type="ECO:0000259" key="5">
    <source>
        <dbReference type="PROSITE" id="PS50119"/>
    </source>
</evidence>
<keyword evidence="7" id="KW-1185">Reference proteome</keyword>
<proteinExistence type="predicted"/>
<dbReference type="InterPro" id="IPR035927">
    <property type="entry name" value="DUSP-like_sf"/>
</dbReference>
<dbReference type="GO" id="GO:0008270">
    <property type="term" value="F:zinc ion binding"/>
    <property type="evidence" value="ECO:0007669"/>
    <property type="project" value="UniProtKB-KW"/>
</dbReference>
<evidence type="ECO:0000256" key="1">
    <source>
        <dbReference type="ARBA" id="ARBA00022670"/>
    </source>
</evidence>
<feature type="domain" description="DUSP" evidence="6">
    <location>
        <begin position="6"/>
        <end position="119"/>
    </location>
</feature>
<evidence type="ECO:0000256" key="4">
    <source>
        <dbReference type="SAM" id="MobiDB-lite"/>
    </source>
</evidence>
<dbReference type="InterPro" id="IPR000315">
    <property type="entry name" value="Znf_B-box"/>
</dbReference>
<dbReference type="SMART" id="SM00695">
    <property type="entry name" value="DUSP"/>
    <property type="match status" value="1"/>
</dbReference>
<organism evidence="7 8">
    <name type="scientific">Crassostrea virginica</name>
    <name type="common">Eastern oyster</name>
    <dbReference type="NCBI Taxonomy" id="6565"/>
    <lineage>
        <taxon>Eukaryota</taxon>
        <taxon>Metazoa</taxon>
        <taxon>Spiralia</taxon>
        <taxon>Lophotrochozoa</taxon>
        <taxon>Mollusca</taxon>
        <taxon>Bivalvia</taxon>
        <taxon>Autobranchia</taxon>
        <taxon>Pteriomorphia</taxon>
        <taxon>Ostreida</taxon>
        <taxon>Ostreoidea</taxon>
        <taxon>Ostreidae</taxon>
        <taxon>Crassostrea</taxon>
    </lineage>
</organism>
<keyword evidence="2" id="KW-0479">Metal-binding</keyword>
<dbReference type="PANTHER" id="PTHR25462:SF229">
    <property type="entry name" value="TRANSCRIPTION INTERMEDIARY FACTOR 1-BETA"/>
    <property type="match status" value="1"/>
</dbReference>
<dbReference type="PROSITE" id="PS51283">
    <property type="entry name" value="DUSP"/>
    <property type="match status" value="1"/>
</dbReference>
<protein>
    <submittedName>
        <fullName evidence="8">Ubiquitin carboxyl-terminal hydrolase 4-like isoform X1</fullName>
    </submittedName>
</protein>
<accession>A0A8B8B117</accession>
<dbReference type="Pfam" id="PF06337">
    <property type="entry name" value="DUSP"/>
    <property type="match status" value="1"/>
</dbReference>
<dbReference type="GO" id="GO:0004843">
    <property type="term" value="F:cysteine-type deubiquitinase activity"/>
    <property type="evidence" value="ECO:0007669"/>
    <property type="project" value="InterPro"/>
</dbReference>
<evidence type="ECO:0000313" key="7">
    <source>
        <dbReference type="Proteomes" id="UP000694844"/>
    </source>
</evidence>
<dbReference type="Pfam" id="PF14836">
    <property type="entry name" value="Ubiquitin_3"/>
    <property type="match status" value="1"/>
</dbReference>
<evidence type="ECO:0000256" key="3">
    <source>
        <dbReference type="SAM" id="Coils"/>
    </source>
</evidence>
<gene>
    <name evidence="8" type="primary">LOC111106074</name>
</gene>
<dbReference type="Gene3D" id="3.30.2230.10">
    <property type="entry name" value="DUSP-like"/>
    <property type="match status" value="1"/>
</dbReference>
<dbReference type="CDD" id="cd19756">
    <property type="entry name" value="Bbox2"/>
    <property type="match status" value="1"/>
</dbReference>
<keyword evidence="2" id="KW-0863">Zinc-finger</keyword>
<dbReference type="Gene3D" id="3.10.20.90">
    <property type="entry name" value="Phosphatidylinositol 3-kinase Catalytic Subunit, Chain A, domain 1"/>
    <property type="match status" value="1"/>
</dbReference>
<keyword evidence="1" id="KW-0645">Protease</keyword>
<dbReference type="KEGG" id="cvn:111106074"/>
<dbReference type="AlphaFoldDB" id="A0A8B8B117"/>
<dbReference type="GO" id="GO:0006513">
    <property type="term" value="P:protein monoubiquitination"/>
    <property type="evidence" value="ECO:0007669"/>
    <property type="project" value="TreeGrafter"/>
</dbReference>
<feature type="coiled-coil region" evidence="3">
    <location>
        <begin position="437"/>
        <end position="464"/>
    </location>
</feature>
<dbReference type="GeneID" id="111106074"/>
<dbReference type="PROSITE" id="PS50119">
    <property type="entry name" value="ZF_BBOX"/>
    <property type="match status" value="2"/>
</dbReference>
<dbReference type="GO" id="GO:0061630">
    <property type="term" value="F:ubiquitin protein ligase activity"/>
    <property type="evidence" value="ECO:0007669"/>
    <property type="project" value="TreeGrafter"/>
</dbReference>
<dbReference type="SUPFAM" id="SSF143791">
    <property type="entry name" value="DUSP-like"/>
    <property type="match status" value="1"/>
</dbReference>
<feature type="domain" description="B box-type" evidence="5">
    <location>
        <begin position="264"/>
        <end position="311"/>
    </location>
</feature>
<keyword evidence="2" id="KW-0862">Zinc</keyword>
<reference evidence="8" key="1">
    <citation type="submission" date="2025-08" db="UniProtKB">
        <authorList>
            <consortium name="RefSeq"/>
        </authorList>
    </citation>
    <scope>IDENTIFICATION</scope>
    <source>
        <tissue evidence="8">Whole sample</tissue>
    </source>
</reference>